<evidence type="ECO:0000256" key="2">
    <source>
        <dbReference type="ARBA" id="ARBA00022723"/>
    </source>
</evidence>
<evidence type="ECO:0000256" key="4">
    <source>
        <dbReference type="PROSITE-ProRule" id="PRU00433"/>
    </source>
</evidence>
<keyword evidence="2 4" id="KW-0479">Metal-binding</keyword>
<feature type="domain" description="Cytochrome c" evidence="6">
    <location>
        <begin position="396"/>
        <end position="500"/>
    </location>
</feature>
<keyword evidence="5" id="KW-1133">Transmembrane helix</keyword>
<evidence type="ECO:0000313" key="7">
    <source>
        <dbReference type="EMBL" id="SDN75237.1"/>
    </source>
</evidence>
<reference evidence="7 8" key="1">
    <citation type="submission" date="2016-10" db="EMBL/GenBank/DDBJ databases">
        <authorList>
            <person name="Varghese N."/>
            <person name="Submissions S."/>
        </authorList>
    </citation>
    <scope>NUCLEOTIDE SEQUENCE [LARGE SCALE GENOMIC DNA]</scope>
    <source>
        <strain evidence="7 8">BS2776</strain>
    </source>
</reference>
<evidence type="ECO:0000256" key="1">
    <source>
        <dbReference type="ARBA" id="ARBA00022617"/>
    </source>
</evidence>
<feature type="transmembrane region" description="Helical" evidence="5">
    <location>
        <begin position="44"/>
        <end position="68"/>
    </location>
</feature>
<dbReference type="NCBIfam" id="NF040606">
    <property type="entry name" value="CytoC_perox"/>
    <property type="match status" value="1"/>
</dbReference>
<dbReference type="PANTHER" id="PTHR30600:SF9">
    <property type="entry name" value="BLR7738 PROTEIN"/>
    <property type="match status" value="1"/>
</dbReference>
<evidence type="ECO:0000313" key="8">
    <source>
        <dbReference type="Proteomes" id="UP000181903"/>
    </source>
</evidence>
<gene>
    <name evidence="7" type="ORF">SAMN04490208_1348</name>
</gene>
<protein>
    <recommendedName>
        <fullName evidence="6">Cytochrome c domain-containing protein</fullName>
    </recommendedName>
</protein>
<evidence type="ECO:0000256" key="3">
    <source>
        <dbReference type="ARBA" id="ARBA00023004"/>
    </source>
</evidence>
<keyword evidence="3 4" id="KW-0408">Iron</keyword>
<dbReference type="Gene3D" id="1.10.760.10">
    <property type="entry name" value="Cytochrome c-like domain"/>
    <property type="match status" value="1"/>
</dbReference>
<dbReference type="PROSITE" id="PS51007">
    <property type="entry name" value="CYTC"/>
    <property type="match status" value="1"/>
</dbReference>
<dbReference type="SUPFAM" id="SSF46626">
    <property type="entry name" value="Cytochrome c"/>
    <property type="match status" value="1"/>
</dbReference>
<dbReference type="InterPro" id="IPR009056">
    <property type="entry name" value="Cyt_c-like_dom"/>
</dbReference>
<dbReference type="InterPro" id="IPR051395">
    <property type="entry name" value="Cytochrome_c_Peroxidase/MauG"/>
</dbReference>
<keyword evidence="1 4" id="KW-0349">Heme</keyword>
<keyword evidence="5" id="KW-0812">Transmembrane</keyword>
<dbReference type="InterPro" id="IPR047758">
    <property type="entry name" value="CytoC_perox"/>
</dbReference>
<evidence type="ECO:0000256" key="5">
    <source>
        <dbReference type="SAM" id="Phobius"/>
    </source>
</evidence>
<dbReference type="InterPro" id="IPR036909">
    <property type="entry name" value="Cyt_c-like_dom_sf"/>
</dbReference>
<evidence type="ECO:0000259" key="6">
    <source>
        <dbReference type="PROSITE" id="PS51007"/>
    </source>
</evidence>
<dbReference type="Pfam" id="PF21419">
    <property type="entry name" value="RoxA-like_Cyt-c"/>
    <property type="match status" value="1"/>
</dbReference>
<proteinExistence type="predicted"/>
<dbReference type="PANTHER" id="PTHR30600">
    <property type="entry name" value="CYTOCHROME C PEROXIDASE-RELATED"/>
    <property type="match status" value="1"/>
</dbReference>
<dbReference type="EMBL" id="LT629706">
    <property type="protein sequence ID" value="SDN75237.1"/>
    <property type="molecule type" value="Genomic_DNA"/>
</dbReference>
<dbReference type="Proteomes" id="UP000181903">
    <property type="component" value="Chromosome I"/>
</dbReference>
<sequence>MMQTREGSRTTLKRTHGHLPHLWRSGITALPFDKTETRIALLRIFYRALLLLLIALGLLLAVVLYYIVNPRLPDYVPVEQVRYQDQWSAADRQTYYFTPQGTQVKGLHYDWFTALELPFSEQRFAAPEYLARFGFLVDPKQVPTAQNPGNLPVGFARHKNADSNVEYLDITCAACHTGELHFKGQALRIDGGSAQHVLPSSVPTLRGGSFGQALVASLAATYYNPWKFERFARQVLGDRYEAEHGPLREAFKASLNRFIKVAWNDTHRGLYPTQEGPGRTDAFGRIANASFGDAISPDNYRIANAPVDYPQLWDIWTFDWVQWNGSAQQPMARNIGEALGVGATLDFFDSAGQPLQGQARYPSSVRVRDLHLIEQTLQRLKPPTWPEDLFGAIDRPLAAQGRALFAENCAACHVPTVTQEPGRAVQHLQMRTVDYMGTDPTAATNIADQRYDLSALKWDATELAALNVQLHPKSSEPLDLKSLSVAKGLAYVTAYVEDHAYRAAGVTPAERPTLDGFDQPIGVLELRVYKARPLDGVWATPPFLHNGSVPTLYQLLSPQDERSTTFYKGTFNYDPRHLGFETGAFKNAFLFDTHITGNHNSGHEFRDGKRGEGVIGRGLLPQERWALLEYLKVLGGPLEQQLP</sequence>
<name>A0ABY0RDK6_9PSED</name>
<keyword evidence="5" id="KW-0472">Membrane</keyword>
<organism evidence="7 8">
    <name type="scientific">Pseudomonas poae</name>
    <dbReference type="NCBI Taxonomy" id="200451"/>
    <lineage>
        <taxon>Bacteria</taxon>
        <taxon>Pseudomonadati</taxon>
        <taxon>Pseudomonadota</taxon>
        <taxon>Gammaproteobacteria</taxon>
        <taxon>Pseudomonadales</taxon>
        <taxon>Pseudomonadaceae</taxon>
        <taxon>Pseudomonas</taxon>
    </lineage>
</organism>
<accession>A0ABY0RDK6</accession>
<keyword evidence="8" id="KW-1185">Reference proteome</keyword>